<name>A0A7E5WNQ8_TRINI</name>
<evidence type="ECO:0000313" key="4">
    <source>
        <dbReference type="RefSeq" id="XP_026741771.1"/>
    </source>
</evidence>
<protein>
    <submittedName>
        <fullName evidence="4">Uncharacterized protein LOC113503857 isoform X2</fullName>
    </submittedName>
</protein>
<dbReference type="InterPro" id="IPR029526">
    <property type="entry name" value="PGBD"/>
</dbReference>
<feature type="region of interest" description="Disordered" evidence="1">
    <location>
        <begin position="125"/>
        <end position="146"/>
    </location>
</feature>
<dbReference type="GeneID" id="113503857"/>
<feature type="domain" description="PiggyBac transposable element-derived protein" evidence="2">
    <location>
        <begin position="192"/>
        <end position="249"/>
    </location>
</feature>
<organism evidence="3 4">
    <name type="scientific">Trichoplusia ni</name>
    <name type="common">Cabbage looper</name>
    <dbReference type="NCBI Taxonomy" id="7111"/>
    <lineage>
        <taxon>Eukaryota</taxon>
        <taxon>Metazoa</taxon>
        <taxon>Ecdysozoa</taxon>
        <taxon>Arthropoda</taxon>
        <taxon>Hexapoda</taxon>
        <taxon>Insecta</taxon>
        <taxon>Pterygota</taxon>
        <taxon>Neoptera</taxon>
        <taxon>Endopterygota</taxon>
        <taxon>Lepidoptera</taxon>
        <taxon>Glossata</taxon>
        <taxon>Ditrysia</taxon>
        <taxon>Noctuoidea</taxon>
        <taxon>Noctuidae</taxon>
        <taxon>Plusiinae</taxon>
        <taxon>Trichoplusia</taxon>
    </lineage>
</organism>
<dbReference type="Proteomes" id="UP000322000">
    <property type="component" value="Chromosome 20"/>
</dbReference>
<dbReference type="RefSeq" id="XP_026741771.1">
    <property type="nucleotide sequence ID" value="XM_026885970.1"/>
</dbReference>
<feature type="region of interest" description="Disordered" evidence="1">
    <location>
        <begin position="27"/>
        <end position="65"/>
    </location>
</feature>
<dbReference type="PANTHER" id="PTHR47272">
    <property type="entry name" value="DDE_TNP_1_7 DOMAIN-CONTAINING PROTEIN"/>
    <property type="match status" value="1"/>
</dbReference>
<proteinExistence type="predicted"/>
<sequence length="262" mass="29894">MATRRRVLRTVQNTRASRILALVPEDNAASEVSEASNSENEYEAETYNRHRTSESSEAPTLDSSLERLNILDSSDDDRNMNSPSVSANIEALPSISSLPVLSPMSNIPSVTTSFIIDQMVNLPPQSPQNISSPRLTRRTRTERQIQSTNVRPRHVIKKKKIDLKFRWSNGRFQHYAELEPDEFQSPIPDNKCAYDYFSDFFSEDLFAEICQYSNMYAMQLTGQSINLTVEELRNFISIKVIMGIVSMPSYLLIIGHRQLVIR</sequence>
<accession>A0A7E5WNQ8</accession>
<evidence type="ECO:0000259" key="2">
    <source>
        <dbReference type="Pfam" id="PF13843"/>
    </source>
</evidence>
<evidence type="ECO:0000256" key="1">
    <source>
        <dbReference type="SAM" id="MobiDB-lite"/>
    </source>
</evidence>
<reference evidence="4" key="1">
    <citation type="submission" date="2025-08" db="UniProtKB">
        <authorList>
            <consortium name="RefSeq"/>
        </authorList>
    </citation>
    <scope>IDENTIFICATION</scope>
</reference>
<keyword evidence="3" id="KW-1185">Reference proteome</keyword>
<evidence type="ECO:0000313" key="3">
    <source>
        <dbReference type="Proteomes" id="UP000322000"/>
    </source>
</evidence>
<dbReference type="AlphaFoldDB" id="A0A7E5WNQ8"/>
<gene>
    <name evidence="4" type="primary">LOC113503857</name>
</gene>
<dbReference type="PANTHER" id="PTHR47272:SF1">
    <property type="entry name" value="PIGGYBAC TRANSPOSABLE ELEMENT-DERIVED PROTEIN 3-LIKE"/>
    <property type="match status" value="1"/>
</dbReference>
<dbReference type="Pfam" id="PF13843">
    <property type="entry name" value="DDE_Tnp_1_7"/>
    <property type="match status" value="1"/>
</dbReference>
<feature type="compositionally biased region" description="Low complexity" evidence="1">
    <location>
        <begin position="27"/>
        <end position="39"/>
    </location>
</feature>